<dbReference type="Pfam" id="PF00498">
    <property type="entry name" value="FHA"/>
    <property type="match status" value="1"/>
</dbReference>
<dbReference type="SMART" id="SM00240">
    <property type="entry name" value="FHA"/>
    <property type="match status" value="1"/>
</dbReference>
<reference evidence="3 4" key="1">
    <citation type="submission" date="2019-08" db="EMBL/GenBank/DDBJ databases">
        <title>100 year-old enigma solved: identification of Planctomyces bekefii, the type genus and species of the phylum Planctomycetes.</title>
        <authorList>
            <person name="Svetlana D.N."/>
            <person name="Overmann J."/>
        </authorList>
    </citation>
    <scope>NUCLEOTIDE SEQUENCE [LARGE SCALE GENOMIC DNA]</scope>
    <source>
        <strain evidence="3">Phe10_nw2017</strain>
    </source>
</reference>
<evidence type="ECO:0000259" key="2">
    <source>
        <dbReference type="PROSITE" id="PS50006"/>
    </source>
</evidence>
<dbReference type="InterPro" id="IPR008984">
    <property type="entry name" value="SMAD_FHA_dom_sf"/>
</dbReference>
<comment type="caution">
    <text evidence="3">The sequence shown here is derived from an EMBL/GenBank/DDBJ whole genome shotgun (WGS) entry which is preliminary data.</text>
</comment>
<dbReference type="InterPro" id="IPR050923">
    <property type="entry name" value="Cell_Proc_Reg/RNA_Proc"/>
</dbReference>
<feature type="domain" description="FHA" evidence="2">
    <location>
        <begin position="62"/>
        <end position="112"/>
    </location>
</feature>
<feature type="compositionally biased region" description="Basic and acidic residues" evidence="1">
    <location>
        <begin position="138"/>
        <end position="148"/>
    </location>
</feature>
<evidence type="ECO:0000313" key="3">
    <source>
        <dbReference type="EMBL" id="TWW09219.1"/>
    </source>
</evidence>
<dbReference type="Proteomes" id="UP000321083">
    <property type="component" value="Unassembled WGS sequence"/>
</dbReference>
<dbReference type="AlphaFoldDB" id="A0A5C6M519"/>
<feature type="compositionally biased region" description="Basic and acidic residues" evidence="1">
    <location>
        <begin position="176"/>
        <end position="187"/>
    </location>
</feature>
<organism evidence="3 4">
    <name type="scientific">Planctomyces bekefii</name>
    <dbReference type="NCBI Taxonomy" id="1653850"/>
    <lineage>
        <taxon>Bacteria</taxon>
        <taxon>Pseudomonadati</taxon>
        <taxon>Planctomycetota</taxon>
        <taxon>Planctomycetia</taxon>
        <taxon>Planctomycetales</taxon>
        <taxon>Planctomycetaceae</taxon>
        <taxon>Planctomyces</taxon>
    </lineage>
</organism>
<dbReference type="PROSITE" id="PS50006">
    <property type="entry name" value="FHA_DOMAIN"/>
    <property type="match status" value="1"/>
</dbReference>
<dbReference type="EMBL" id="SRHE01000344">
    <property type="protein sequence ID" value="TWW09219.1"/>
    <property type="molecule type" value="Genomic_DNA"/>
</dbReference>
<feature type="compositionally biased region" description="Polar residues" evidence="1">
    <location>
        <begin position="155"/>
        <end position="174"/>
    </location>
</feature>
<dbReference type="CDD" id="cd00060">
    <property type="entry name" value="FHA"/>
    <property type="match status" value="1"/>
</dbReference>
<keyword evidence="4" id="KW-1185">Reference proteome</keyword>
<accession>A0A5C6M519</accession>
<evidence type="ECO:0000313" key="4">
    <source>
        <dbReference type="Proteomes" id="UP000321083"/>
    </source>
</evidence>
<proteinExistence type="predicted"/>
<dbReference type="SUPFAM" id="SSF49879">
    <property type="entry name" value="SMAD/FHA domain"/>
    <property type="match status" value="1"/>
</dbReference>
<dbReference type="Gene3D" id="2.60.200.20">
    <property type="match status" value="1"/>
</dbReference>
<sequence>MLRWMQQIAKQEYGKALDRENASLIVAMAGDGLSMLRRRFPMIAQLLPKNGGAPITLTEPITVVGRSAKLCDLVLDHTSISKQHCMLVKTDGLVYIRDLGSTNGTRVNGQRVIRGALLPGDMLSFAGVTYKVHMGPDAPKRQHADNRTDWMPSVPETTASPTQPRKLSDSSQSDVRFLRDSDLLLPD</sequence>
<gene>
    <name evidence="3" type="ORF">E3A20_16550</name>
</gene>
<protein>
    <recommendedName>
        <fullName evidence="2">FHA domain-containing protein</fullName>
    </recommendedName>
</protein>
<feature type="region of interest" description="Disordered" evidence="1">
    <location>
        <begin position="136"/>
        <end position="187"/>
    </location>
</feature>
<dbReference type="PANTHER" id="PTHR23308">
    <property type="entry name" value="NUCLEAR INHIBITOR OF PROTEIN PHOSPHATASE-1"/>
    <property type="match status" value="1"/>
</dbReference>
<reference evidence="3 4" key="2">
    <citation type="submission" date="2019-08" db="EMBL/GenBank/DDBJ databases">
        <authorList>
            <person name="Henke P."/>
        </authorList>
    </citation>
    <scope>NUCLEOTIDE SEQUENCE [LARGE SCALE GENOMIC DNA]</scope>
    <source>
        <strain evidence="3">Phe10_nw2017</strain>
    </source>
</reference>
<dbReference type="InterPro" id="IPR000253">
    <property type="entry name" value="FHA_dom"/>
</dbReference>
<name>A0A5C6M519_9PLAN</name>
<evidence type="ECO:0000256" key="1">
    <source>
        <dbReference type="SAM" id="MobiDB-lite"/>
    </source>
</evidence>